<evidence type="ECO:0000256" key="11">
    <source>
        <dbReference type="RuleBase" id="RU000544"/>
    </source>
</evidence>
<dbReference type="InterPro" id="IPR020633">
    <property type="entry name" value="Thymidine_kinase_CS"/>
</dbReference>
<evidence type="ECO:0000256" key="8">
    <source>
        <dbReference type="ARBA" id="ARBA00022833"/>
    </source>
</evidence>
<dbReference type="GO" id="GO:0042802">
    <property type="term" value="F:identical protein binding"/>
    <property type="evidence" value="ECO:0007669"/>
    <property type="project" value="UniProtKB-ARBA"/>
</dbReference>
<dbReference type="EC" id="2.7.1.21" evidence="2 11"/>
<sequence>MEIDTTVLLSPVVQKDDMKKTYDGSIQLIMGPMFSGKTTELIRLIKRFTVSKKRTVILKYTKDVRYGEVNEAVSHDQEKWEAIPTMELMPCVKEALHYDVIGIDEGQFFPDLLEFSELMADYGKRVIIAALDGTFQRKVFGQITDIVPLCESVRKLRAVCVFCGNKASFSMRTTEEESVEVIGGAEKYCAVCRKCYHDKCVFPQTRKINDFIEPSEKRKRKDHEKLDQWSSLIIPSAICEDSQTA</sequence>
<dbReference type="InterPro" id="IPR001267">
    <property type="entry name" value="Thymidine_kinase"/>
</dbReference>
<keyword evidence="8" id="KW-0862">Zinc</keyword>
<dbReference type="Gene3D" id="3.40.50.300">
    <property type="entry name" value="P-loop containing nucleotide triphosphate hydrolases"/>
    <property type="match status" value="1"/>
</dbReference>
<keyword evidence="6 11" id="KW-0547">Nucleotide-binding</keyword>
<dbReference type="PANTHER" id="PTHR11441">
    <property type="entry name" value="THYMIDINE KINASE"/>
    <property type="match status" value="1"/>
</dbReference>
<protein>
    <recommendedName>
        <fullName evidence="2 11">Thymidine kinase</fullName>
        <ecNumber evidence="2 11">2.7.1.21</ecNumber>
    </recommendedName>
</protein>
<proteinExistence type="evidence at transcript level"/>
<keyword evidence="9 11" id="KW-0067">ATP-binding</keyword>
<dbReference type="AlphaFoldDB" id="S0B8D2"/>
<evidence type="ECO:0000256" key="5">
    <source>
        <dbReference type="ARBA" id="ARBA00022723"/>
    </source>
</evidence>
<evidence type="ECO:0000256" key="2">
    <source>
        <dbReference type="ARBA" id="ARBA00012118"/>
    </source>
</evidence>
<organism evidence="13">
    <name type="scientific">Entamoeba invadens</name>
    <dbReference type="NCBI Taxonomy" id="33085"/>
    <lineage>
        <taxon>Eukaryota</taxon>
        <taxon>Amoebozoa</taxon>
        <taxon>Evosea</taxon>
        <taxon>Archamoebae</taxon>
        <taxon>Mastigamoebida</taxon>
        <taxon>Entamoebidae</taxon>
        <taxon>Entamoeba</taxon>
    </lineage>
</organism>
<evidence type="ECO:0000256" key="1">
    <source>
        <dbReference type="ARBA" id="ARBA00007587"/>
    </source>
</evidence>
<dbReference type="InterPro" id="IPR027417">
    <property type="entry name" value="P-loop_NTPase"/>
</dbReference>
<evidence type="ECO:0000256" key="6">
    <source>
        <dbReference type="ARBA" id="ARBA00022741"/>
    </source>
</evidence>
<dbReference type="Gene3D" id="3.30.60.20">
    <property type="match status" value="1"/>
</dbReference>
<dbReference type="EMBL" id="AK423914">
    <property type="protein sequence ID" value="BAN42297.1"/>
    <property type="molecule type" value="mRNA"/>
</dbReference>
<evidence type="ECO:0000256" key="7">
    <source>
        <dbReference type="ARBA" id="ARBA00022777"/>
    </source>
</evidence>
<dbReference type="GO" id="GO:0005524">
    <property type="term" value="F:ATP binding"/>
    <property type="evidence" value="ECO:0007669"/>
    <property type="project" value="UniProtKB-KW"/>
</dbReference>
<dbReference type="PANTHER" id="PTHR11441:SF0">
    <property type="entry name" value="THYMIDINE KINASE, CYTOSOLIC"/>
    <property type="match status" value="1"/>
</dbReference>
<keyword evidence="7 11" id="KW-0418">Kinase</keyword>
<comment type="similarity">
    <text evidence="1 12">Belongs to the thymidine kinase family.</text>
</comment>
<dbReference type="PROSITE" id="PS00603">
    <property type="entry name" value="TK_CELLULAR_TYPE"/>
    <property type="match status" value="1"/>
</dbReference>
<keyword evidence="3 11" id="KW-0237">DNA synthesis</keyword>
<evidence type="ECO:0000256" key="4">
    <source>
        <dbReference type="ARBA" id="ARBA00022679"/>
    </source>
</evidence>
<evidence type="ECO:0000256" key="10">
    <source>
        <dbReference type="ARBA" id="ARBA00048254"/>
    </source>
</evidence>
<dbReference type="GO" id="GO:0071897">
    <property type="term" value="P:DNA biosynthetic process"/>
    <property type="evidence" value="ECO:0007669"/>
    <property type="project" value="UniProtKB-KW"/>
</dbReference>
<keyword evidence="5" id="KW-0479">Metal-binding</keyword>
<evidence type="ECO:0000313" key="13">
    <source>
        <dbReference type="EMBL" id="BAN42297.1"/>
    </source>
</evidence>
<name>S0B8D2_ENTIV</name>
<dbReference type="VEuPathDB" id="AmoebaDB:EIN_052520"/>
<dbReference type="GO" id="GO:0046872">
    <property type="term" value="F:metal ion binding"/>
    <property type="evidence" value="ECO:0007669"/>
    <property type="project" value="UniProtKB-KW"/>
</dbReference>
<comment type="catalytic activity">
    <reaction evidence="10 11">
        <text>thymidine + ATP = dTMP + ADP + H(+)</text>
        <dbReference type="Rhea" id="RHEA:19129"/>
        <dbReference type="ChEBI" id="CHEBI:15378"/>
        <dbReference type="ChEBI" id="CHEBI:17748"/>
        <dbReference type="ChEBI" id="CHEBI:30616"/>
        <dbReference type="ChEBI" id="CHEBI:63528"/>
        <dbReference type="ChEBI" id="CHEBI:456216"/>
        <dbReference type="EC" id="2.7.1.21"/>
    </reaction>
</comment>
<evidence type="ECO:0000256" key="3">
    <source>
        <dbReference type="ARBA" id="ARBA00022634"/>
    </source>
</evidence>
<accession>S0B8D2</accession>
<dbReference type="GO" id="GO:0046104">
    <property type="term" value="P:thymidine metabolic process"/>
    <property type="evidence" value="ECO:0007669"/>
    <property type="project" value="TreeGrafter"/>
</dbReference>
<dbReference type="Pfam" id="PF00265">
    <property type="entry name" value="TK"/>
    <property type="match status" value="1"/>
</dbReference>
<dbReference type="SUPFAM" id="SSF57716">
    <property type="entry name" value="Glucocorticoid receptor-like (DNA-binding domain)"/>
    <property type="match status" value="1"/>
</dbReference>
<keyword evidence="4 11" id="KW-0808">Transferase</keyword>
<evidence type="ECO:0000256" key="9">
    <source>
        <dbReference type="ARBA" id="ARBA00022840"/>
    </source>
</evidence>
<dbReference type="SUPFAM" id="SSF52540">
    <property type="entry name" value="P-loop containing nucleoside triphosphate hydrolases"/>
    <property type="match status" value="1"/>
</dbReference>
<dbReference type="OMA" id="EAYEPRC"/>
<dbReference type="FunFam" id="3.40.50.300:FF:001270">
    <property type="entry name" value="Thymidine kinase"/>
    <property type="match status" value="1"/>
</dbReference>
<reference evidence="13" key="1">
    <citation type="submission" date="2012-06" db="EMBL/GenBank/DDBJ databases">
        <title>Short 5' UTR of Entamoeba genes.</title>
        <authorList>
            <person name="Hiranuka K."/>
            <person name="Kumagai M."/>
            <person name="Wakaguri H."/>
            <person name="Suzuki Y."/>
            <person name="Sugano S."/>
            <person name="Watanabe J."/>
            <person name="Makioka A."/>
        </authorList>
    </citation>
    <scope>NUCLEOTIDE SEQUENCE</scope>
    <source>
        <strain evidence="13">IP1</strain>
    </source>
</reference>
<dbReference type="FunFam" id="3.30.60.20:FF:000051">
    <property type="entry name" value="Thymidine kinase"/>
    <property type="match status" value="1"/>
</dbReference>
<evidence type="ECO:0000256" key="12">
    <source>
        <dbReference type="RuleBase" id="RU004165"/>
    </source>
</evidence>
<dbReference type="GO" id="GO:0004797">
    <property type="term" value="F:thymidine kinase activity"/>
    <property type="evidence" value="ECO:0007669"/>
    <property type="project" value="UniProtKB-EC"/>
</dbReference>